<reference evidence="3" key="2">
    <citation type="submission" date="2024-02" db="EMBL/GenBank/DDBJ databases">
        <title>Neisseria leonii sp. nov.</title>
        <authorList>
            <person name="Boutroux M."/>
            <person name="Favre-Rochex S."/>
            <person name="Gorgette O."/>
            <person name="Touak G."/>
            <person name="Muhle E."/>
            <person name="Chesneau O."/>
            <person name="Clermont D."/>
            <person name="Rahi P."/>
        </authorList>
    </citation>
    <scope>NUCLEOTIDE SEQUENCE</scope>
    <source>
        <strain evidence="3">51.81</strain>
    </source>
</reference>
<dbReference type="EMBL" id="JAPQFL010000010">
    <property type="protein sequence ID" value="MDD9328759.1"/>
    <property type="molecule type" value="Genomic_DNA"/>
</dbReference>
<protein>
    <submittedName>
        <fullName evidence="2">NnrS family protein</fullName>
    </submittedName>
</protein>
<feature type="transmembrane region" description="Helical" evidence="1">
    <location>
        <begin position="365"/>
        <end position="386"/>
    </location>
</feature>
<sequence length="402" mass="43199">MALIQIKPPAAAESARAYPPVSAQHPLWGMAFRPLYPAAAVFGAFSVLLWIAVYHQWLPQPANPLWHAHEMIWGYTGAVIVAFLLTAVATWTGQPRWHGRPLMVLLALWLGARLMPLTLPGALAGTAFYWLAAALMGYSVWQSRNRRNYIAVAALFCFGLGHALFNAAYLQADGARLGDSLLAGLILAAGFIGLIGSRVIPFFTARRLNTPQAASPAWLMGAPLWLPMTAAALLAAQSLPLTAAVCLMACGIIGLVQTVRWHHARIWREPLLWTLHLGYALTALGLTVLGAAYWLPVWKSAGIHLIAVGGIGLLTLSMMTRTALGHTGRNLYPAPRPMPAAFILMAAAALLRLTAAITLTAAPALYRPALAASGLLFAAALLLFAIRYLPWLLRPRTDGLPG</sequence>
<feature type="transmembrane region" description="Helical" evidence="1">
    <location>
        <begin position="241"/>
        <end position="259"/>
    </location>
</feature>
<dbReference type="EMBL" id="CP146598">
    <property type="protein sequence ID" value="WWY02976.1"/>
    <property type="molecule type" value="Genomic_DNA"/>
</dbReference>
<reference evidence="2" key="1">
    <citation type="submission" date="2022-10" db="EMBL/GenBank/DDBJ databases">
        <authorList>
            <person name="Boutroux M."/>
        </authorList>
    </citation>
    <scope>NUCLEOTIDE SEQUENCE</scope>
    <source>
        <strain evidence="2">51.81</strain>
    </source>
</reference>
<evidence type="ECO:0000313" key="4">
    <source>
        <dbReference type="Proteomes" id="UP001149607"/>
    </source>
</evidence>
<accession>A0A9X4E4W6</accession>
<feature type="transmembrane region" description="Helical" evidence="1">
    <location>
        <begin position="271"/>
        <end position="295"/>
    </location>
</feature>
<name>A0A9X4E4W6_9NEIS</name>
<evidence type="ECO:0000313" key="2">
    <source>
        <dbReference type="EMBL" id="MDD9328759.1"/>
    </source>
</evidence>
<feature type="transmembrane region" description="Helical" evidence="1">
    <location>
        <begin position="35"/>
        <end position="52"/>
    </location>
</feature>
<dbReference type="AlphaFoldDB" id="A0A9X4E4W6"/>
<feature type="transmembrane region" description="Helical" evidence="1">
    <location>
        <begin position="301"/>
        <end position="319"/>
    </location>
</feature>
<keyword evidence="1" id="KW-0472">Membrane</keyword>
<dbReference type="RefSeq" id="WP_274585804.1">
    <property type="nucleotide sequence ID" value="NZ_CP145811.1"/>
</dbReference>
<feature type="transmembrane region" description="Helical" evidence="1">
    <location>
        <begin position="122"/>
        <end position="141"/>
    </location>
</feature>
<dbReference type="Proteomes" id="UP001149607">
    <property type="component" value="Chromosome"/>
</dbReference>
<dbReference type="Pfam" id="PF05940">
    <property type="entry name" value="NnrS"/>
    <property type="match status" value="1"/>
</dbReference>
<keyword evidence="1" id="KW-1133">Transmembrane helix</keyword>
<feature type="transmembrane region" description="Helical" evidence="1">
    <location>
        <begin position="217"/>
        <end position="235"/>
    </location>
</feature>
<feature type="transmembrane region" description="Helical" evidence="1">
    <location>
        <begin position="181"/>
        <end position="205"/>
    </location>
</feature>
<evidence type="ECO:0000313" key="3">
    <source>
        <dbReference type="EMBL" id="WWY02976.1"/>
    </source>
</evidence>
<dbReference type="InterPro" id="IPR010266">
    <property type="entry name" value="NnrS"/>
</dbReference>
<feature type="transmembrane region" description="Helical" evidence="1">
    <location>
        <begin position="72"/>
        <end position="92"/>
    </location>
</feature>
<keyword evidence="4" id="KW-1185">Reference proteome</keyword>
<gene>
    <name evidence="2" type="ORF">ORY91_000021</name>
    <name evidence="3" type="ORF">V9W64_09845</name>
</gene>
<feature type="transmembrane region" description="Helical" evidence="1">
    <location>
        <begin position="340"/>
        <end position="359"/>
    </location>
</feature>
<keyword evidence="1" id="KW-0812">Transmembrane</keyword>
<evidence type="ECO:0000256" key="1">
    <source>
        <dbReference type="SAM" id="Phobius"/>
    </source>
</evidence>
<organism evidence="2">
    <name type="scientific">Neisseria leonii</name>
    <dbReference type="NCBI Taxonomy" id="2995413"/>
    <lineage>
        <taxon>Bacteria</taxon>
        <taxon>Pseudomonadati</taxon>
        <taxon>Pseudomonadota</taxon>
        <taxon>Betaproteobacteria</taxon>
        <taxon>Neisseriales</taxon>
        <taxon>Neisseriaceae</taxon>
        <taxon>Neisseria</taxon>
    </lineage>
</organism>
<feature type="transmembrane region" description="Helical" evidence="1">
    <location>
        <begin position="148"/>
        <end position="169"/>
    </location>
</feature>
<proteinExistence type="predicted"/>